<reference evidence="3" key="1">
    <citation type="submission" date="2022-03" db="EMBL/GenBank/DDBJ databases">
        <authorList>
            <person name="Tunstrom K."/>
        </authorList>
    </citation>
    <scope>NUCLEOTIDE SEQUENCE</scope>
</reference>
<evidence type="ECO:0000259" key="2">
    <source>
        <dbReference type="PROSITE" id="PS50879"/>
    </source>
</evidence>
<organism evidence="3 4">
    <name type="scientific">Euphydryas editha</name>
    <name type="common">Edith's checkerspot</name>
    <dbReference type="NCBI Taxonomy" id="104508"/>
    <lineage>
        <taxon>Eukaryota</taxon>
        <taxon>Metazoa</taxon>
        <taxon>Ecdysozoa</taxon>
        <taxon>Arthropoda</taxon>
        <taxon>Hexapoda</taxon>
        <taxon>Insecta</taxon>
        <taxon>Pterygota</taxon>
        <taxon>Neoptera</taxon>
        <taxon>Endopterygota</taxon>
        <taxon>Lepidoptera</taxon>
        <taxon>Glossata</taxon>
        <taxon>Ditrysia</taxon>
        <taxon>Papilionoidea</taxon>
        <taxon>Nymphalidae</taxon>
        <taxon>Nymphalinae</taxon>
        <taxon>Euphydryas</taxon>
    </lineage>
</organism>
<dbReference type="GO" id="GO:0004523">
    <property type="term" value="F:RNA-DNA hybrid ribonuclease activity"/>
    <property type="evidence" value="ECO:0007669"/>
    <property type="project" value="InterPro"/>
</dbReference>
<evidence type="ECO:0008006" key="5">
    <source>
        <dbReference type="Google" id="ProtNLM"/>
    </source>
</evidence>
<dbReference type="GO" id="GO:0003676">
    <property type="term" value="F:nucleic acid binding"/>
    <property type="evidence" value="ECO:0007669"/>
    <property type="project" value="InterPro"/>
</dbReference>
<evidence type="ECO:0000313" key="4">
    <source>
        <dbReference type="Proteomes" id="UP001153954"/>
    </source>
</evidence>
<feature type="domain" description="RNase H type-1" evidence="2">
    <location>
        <begin position="97"/>
        <end position="232"/>
    </location>
</feature>
<dbReference type="Proteomes" id="UP001153954">
    <property type="component" value="Unassembled WGS sequence"/>
</dbReference>
<sequence length="384" mass="43278">MHQLNIPPRIVRFICNMLSCRTTSVRHQLLTLPPRLVWKGLPQGSVLSPLLYGIYTYDLDLSVNNFCNILHLVLDLGFTKGDPDTKLKFQSILHQNWSNHHIIYTDASKLTPTSCVGAACWIPKFKIILQYKCPPESSVFTGEAITILEAILFALSHDLGPTVILTDSLSCLLAIKENPFRNKLRFSIVFKIREALLSCSQKGLQILLVWIPGHSGIAGNETADSCAKAAIQSGSLDHFKNSCQDLRSLAKIHMDKSWKSFWSSSKSVKGKFYSNIQPDIPRRPWFFLHRHASRWVTSTICRLRLGHACTPVHLAKMRIRDHSLCECGLDEGLRLNNEGLTISLAFKIKLRLISQSHRSISSVSSPSYVTLAESTVLLWHNRKP</sequence>
<dbReference type="SUPFAM" id="SSF53098">
    <property type="entry name" value="Ribonuclease H-like"/>
    <property type="match status" value="1"/>
</dbReference>
<evidence type="ECO:0000313" key="3">
    <source>
        <dbReference type="EMBL" id="CAH2107436.1"/>
    </source>
</evidence>
<dbReference type="EMBL" id="CAKOGL010000030">
    <property type="protein sequence ID" value="CAH2107436.1"/>
    <property type="molecule type" value="Genomic_DNA"/>
</dbReference>
<name>A0AAU9VDH5_EUPED</name>
<dbReference type="Gene3D" id="3.30.420.10">
    <property type="entry name" value="Ribonuclease H-like superfamily/Ribonuclease H"/>
    <property type="match status" value="1"/>
</dbReference>
<gene>
    <name evidence="3" type="ORF">EEDITHA_LOCUS21477</name>
</gene>
<keyword evidence="4" id="KW-1185">Reference proteome</keyword>
<proteinExistence type="predicted"/>
<dbReference type="InterPro" id="IPR002156">
    <property type="entry name" value="RNaseH_domain"/>
</dbReference>
<dbReference type="PROSITE" id="PS50879">
    <property type="entry name" value="RNASE_H_1"/>
    <property type="match status" value="1"/>
</dbReference>
<dbReference type="PROSITE" id="PS50878">
    <property type="entry name" value="RT_POL"/>
    <property type="match status" value="1"/>
</dbReference>
<comment type="caution">
    <text evidence="3">The sequence shown here is derived from an EMBL/GenBank/DDBJ whole genome shotgun (WGS) entry which is preliminary data.</text>
</comment>
<dbReference type="InterPro" id="IPR012337">
    <property type="entry name" value="RNaseH-like_sf"/>
</dbReference>
<dbReference type="InterPro" id="IPR000477">
    <property type="entry name" value="RT_dom"/>
</dbReference>
<accession>A0AAU9VDH5</accession>
<feature type="domain" description="Reverse transcriptase" evidence="1">
    <location>
        <begin position="1"/>
        <end position="145"/>
    </location>
</feature>
<dbReference type="AlphaFoldDB" id="A0AAU9VDH5"/>
<dbReference type="Pfam" id="PF00075">
    <property type="entry name" value="RNase_H"/>
    <property type="match status" value="1"/>
</dbReference>
<dbReference type="CDD" id="cd09276">
    <property type="entry name" value="Rnase_HI_RT_non_LTR"/>
    <property type="match status" value="1"/>
</dbReference>
<evidence type="ECO:0000259" key="1">
    <source>
        <dbReference type="PROSITE" id="PS50878"/>
    </source>
</evidence>
<dbReference type="InterPro" id="IPR036397">
    <property type="entry name" value="RNaseH_sf"/>
</dbReference>
<protein>
    <recommendedName>
        <fullName evidence="5">RNase H type-1 domain-containing protein</fullName>
    </recommendedName>
</protein>